<dbReference type="KEGG" id="csur:N24_0015"/>
<accession>A0A160PKU2</accession>
<dbReference type="Proteomes" id="UP000218244">
    <property type="component" value="Chromosome"/>
</dbReference>
<organism evidence="2 3">
    <name type="scientific">Corynebacterium suranareeae</name>
    <dbReference type="NCBI Taxonomy" id="2506452"/>
    <lineage>
        <taxon>Bacteria</taxon>
        <taxon>Bacillati</taxon>
        <taxon>Actinomycetota</taxon>
        <taxon>Actinomycetes</taxon>
        <taxon>Mycobacteriales</taxon>
        <taxon>Corynebacteriaceae</taxon>
        <taxon>Corynebacterium</taxon>
    </lineage>
</organism>
<keyword evidence="1" id="KW-0472">Membrane</keyword>
<feature type="transmembrane region" description="Helical" evidence="1">
    <location>
        <begin position="9"/>
        <end position="31"/>
    </location>
</feature>
<keyword evidence="1" id="KW-0812">Transmembrane</keyword>
<proteinExistence type="predicted"/>
<dbReference type="AlphaFoldDB" id="A0A160PKU2"/>
<gene>
    <name evidence="2" type="ORF">N24_0015</name>
</gene>
<reference evidence="2 3" key="1">
    <citation type="submission" date="2016-02" db="EMBL/GenBank/DDBJ databases">
        <title>Corynebacterium glutamicum N24 whole genome sequencing project.</title>
        <authorList>
            <person name="Matsutani M."/>
            <person name="Nangtapong N."/>
            <person name="Yakushi T."/>
            <person name="Matsushita K."/>
        </authorList>
    </citation>
    <scope>NUCLEOTIDE SEQUENCE [LARGE SCALE GENOMIC DNA]</scope>
    <source>
        <strain evidence="2 3">N24</strain>
    </source>
</reference>
<dbReference type="EMBL" id="AP017369">
    <property type="protein sequence ID" value="BAU94277.1"/>
    <property type="molecule type" value="Genomic_DNA"/>
</dbReference>
<sequence>MTLDRQNTILISILFLLHVGAYIALLLWNSVTLISDAVAILVFIAVSFTFSFMAMALTLKAPSWIIAIVGAVGIVGIGISLYLMNIEPEGILTPFVLYLSIGIALAELVVLGDRYWRNRGMSKSING</sequence>
<evidence type="ECO:0000313" key="2">
    <source>
        <dbReference type="EMBL" id="BAU94277.1"/>
    </source>
</evidence>
<feature type="transmembrane region" description="Helical" evidence="1">
    <location>
        <begin position="64"/>
        <end position="83"/>
    </location>
</feature>
<feature type="transmembrane region" description="Helical" evidence="1">
    <location>
        <begin position="37"/>
        <end position="57"/>
    </location>
</feature>
<protein>
    <submittedName>
        <fullName evidence="2">Uncharacterized protein</fullName>
    </submittedName>
</protein>
<keyword evidence="1" id="KW-1133">Transmembrane helix</keyword>
<keyword evidence="3" id="KW-1185">Reference proteome</keyword>
<evidence type="ECO:0000256" key="1">
    <source>
        <dbReference type="SAM" id="Phobius"/>
    </source>
</evidence>
<name>A0A160PKU2_9CORY</name>
<evidence type="ECO:0000313" key="3">
    <source>
        <dbReference type="Proteomes" id="UP000218244"/>
    </source>
</evidence>
<feature type="transmembrane region" description="Helical" evidence="1">
    <location>
        <begin position="95"/>
        <end position="116"/>
    </location>
</feature>